<dbReference type="InterPro" id="IPR050643">
    <property type="entry name" value="Periplasmic_pilus_chap"/>
</dbReference>
<dbReference type="OrthoDB" id="9131059at2"/>
<evidence type="ECO:0000256" key="3">
    <source>
        <dbReference type="ARBA" id="ARBA00022729"/>
    </source>
</evidence>
<comment type="caution">
    <text evidence="9">The sequence shown here is derived from an EMBL/GenBank/DDBJ whole genome shotgun (WGS) entry which is preliminary data.</text>
</comment>
<evidence type="ECO:0000259" key="7">
    <source>
        <dbReference type="Pfam" id="PF00345"/>
    </source>
</evidence>
<evidence type="ECO:0000256" key="2">
    <source>
        <dbReference type="ARBA" id="ARBA00007399"/>
    </source>
</evidence>
<evidence type="ECO:0000313" key="12">
    <source>
        <dbReference type="Proteomes" id="UP000180280"/>
    </source>
</evidence>
<dbReference type="Proteomes" id="UP000180088">
    <property type="component" value="Unassembled WGS sequence"/>
</dbReference>
<dbReference type="SUPFAM" id="SSF49354">
    <property type="entry name" value="PapD-like"/>
    <property type="match status" value="1"/>
</dbReference>
<dbReference type="PANTHER" id="PTHR30251">
    <property type="entry name" value="PILUS ASSEMBLY CHAPERONE"/>
    <property type="match status" value="1"/>
</dbReference>
<evidence type="ECO:0000256" key="5">
    <source>
        <dbReference type="ARBA" id="ARBA00023186"/>
    </source>
</evidence>
<dbReference type="RefSeq" id="WP_071112817.1">
    <property type="nucleotide sequence ID" value="NZ_MKCS01000001.1"/>
</dbReference>
<sequence>MGTQIMRLVLALACWGALAAAHANVVVAGTRVVYNGGDREVTIKLSNPGDTPALVQAWVDKGNSKSTPDTADAPFLIMPPIFRIEPGKSQTLRMVYTGDGPSPDKETVYWLNILDVPPLPQGDEAGRNYLQIAFRSRLKIFFRPVGLAGNPDDAAEQVRWQLVPQAAGKGYALRGANASAFSVSFNMTMLQASGHEFRSDGGMIPAGGTQDFNLKDMRQLPAGPVTVQYETINDYGAPVVHSVVLTP</sequence>
<dbReference type="InterPro" id="IPR016148">
    <property type="entry name" value="Pili_assmbl_chaperone_C"/>
</dbReference>
<dbReference type="InterPro" id="IPR008962">
    <property type="entry name" value="PapD-like_sf"/>
</dbReference>
<dbReference type="PRINTS" id="PR00969">
    <property type="entry name" value="CHAPERONPILI"/>
</dbReference>
<organism evidence="9 11">
    <name type="scientific">Chromobacterium sphagni</name>
    <dbReference type="NCBI Taxonomy" id="1903179"/>
    <lineage>
        <taxon>Bacteria</taxon>
        <taxon>Pseudomonadati</taxon>
        <taxon>Pseudomonadota</taxon>
        <taxon>Betaproteobacteria</taxon>
        <taxon>Neisseriales</taxon>
        <taxon>Chromobacteriaceae</taxon>
        <taxon>Chromobacterium</taxon>
    </lineage>
</organism>
<dbReference type="EMBL" id="MKCT01000017">
    <property type="protein sequence ID" value="OHX20395.1"/>
    <property type="molecule type" value="Genomic_DNA"/>
</dbReference>
<evidence type="ECO:0000313" key="11">
    <source>
        <dbReference type="Proteomes" id="UP000180088"/>
    </source>
</evidence>
<dbReference type="EMBL" id="MKCS01000001">
    <property type="protein sequence ID" value="OHX14192.1"/>
    <property type="molecule type" value="Genomic_DNA"/>
</dbReference>
<dbReference type="InterPro" id="IPR016147">
    <property type="entry name" value="Pili_assmbl_chaperone_N"/>
</dbReference>
<dbReference type="GO" id="GO:0071555">
    <property type="term" value="P:cell wall organization"/>
    <property type="evidence" value="ECO:0007669"/>
    <property type="project" value="InterPro"/>
</dbReference>
<evidence type="ECO:0000313" key="9">
    <source>
        <dbReference type="EMBL" id="OHX14192.1"/>
    </source>
</evidence>
<dbReference type="AlphaFoldDB" id="A0A1S1X3Y6"/>
<evidence type="ECO:0000256" key="6">
    <source>
        <dbReference type="SAM" id="SignalP"/>
    </source>
</evidence>
<dbReference type="InterPro" id="IPR001829">
    <property type="entry name" value="Pili_assmbl_chaperone_bac"/>
</dbReference>
<name>A0A1S1X3Y6_9NEIS</name>
<dbReference type="GO" id="GO:0030288">
    <property type="term" value="C:outer membrane-bounded periplasmic space"/>
    <property type="evidence" value="ECO:0007669"/>
    <property type="project" value="InterPro"/>
</dbReference>
<evidence type="ECO:0000313" key="10">
    <source>
        <dbReference type="EMBL" id="OHX20395.1"/>
    </source>
</evidence>
<dbReference type="InterPro" id="IPR013783">
    <property type="entry name" value="Ig-like_fold"/>
</dbReference>
<comment type="subcellular location">
    <subcellularLocation>
        <location evidence="1">Periplasm</location>
    </subcellularLocation>
</comment>
<comment type="similarity">
    <text evidence="2">Belongs to the periplasmic pilus chaperone family.</text>
</comment>
<evidence type="ECO:0000259" key="8">
    <source>
        <dbReference type="Pfam" id="PF02753"/>
    </source>
</evidence>
<keyword evidence="12" id="KW-1185">Reference proteome</keyword>
<dbReference type="InterPro" id="IPR036316">
    <property type="entry name" value="Pili_assmbl_chap_C_dom_sf"/>
</dbReference>
<protein>
    <submittedName>
        <fullName evidence="9">Molecular chaperone EcpD</fullName>
    </submittedName>
</protein>
<dbReference type="Pfam" id="PF00345">
    <property type="entry name" value="PapD_N"/>
    <property type="match status" value="1"/>
</dbReference>
<dbReference type="SUPFAM" id="SSF49584">
    <property type="entry name" value="Periplasmic chaperone C-domain"/>
    <property type="match status" value="1"/>
</dbReference>
<gene>
    <name evidence="10" type="ORF">BI344_07910</name>
    <name evidence="9" type="ORF">BI347_12245</name>
</gene>
<feature type="chain" id="PRO_5010369668" evidence="6">
    <location>
        <begin position="24"/>
        <end position="247"/>
    </location>
</feature>
<keyword evidence="5" id="KW-0143">Chaperone</keyword>
<reference evidence="11 12" key="1">
    <citation type="submission" date="2016-09" db="EMBL/GenBank/DDBJ databases">
        <title>Chromobacterium muskegensis sp. nov., an insecticidal bacterium isolated from Sphagnum bogs.</title>
        <authorList>
            <person name="Sparks M.E."/>
            <person name="Blackburn M.B."/>
            <person name="Gundersen-Rindal D.E."/>
            <person name="Mitchell A."/>
            <person name="Farrar R."/>
            <person name="Kuhar D."/>
        </authorList>
    </citation>
    <scope>NUCLEOTIDE SEQUENCE [LARGE SCALE GENOMIC DNA]</scope>
    <source>
        <strain evidence="10 12">14B-1</strain>
        <strain evidence="9 11">37-2</strain>
    </source>
</reference>
<proteinExistence type="inferred from homology"/>
<dbReference type="STRING" id="1903179.BI347_12245"/>
<accession>A0A1S1X3Y6</accession>
<dbReference type="PANTHER" id="PTHR30251:SF2">
    <property type="entry name" value="FIMBRIAL CHAPERONE YADV-RELATED"/>
    <property type="match status" value="1"/>
</dbReference>
<dbReference type="Proteomes" id="UP000180280">
    <property type="component" value="Unassembled WGS sequence"/>
</dbReference>
<evidence type="ECO:0000256" key="4">
    <source>
        <dbReference type="ARBA" id="ARBA00022764"/>
    </source>
</evidence>
<dbReference type="Gene3D" id="2.60.40.10">
    <property type="entry name" value="Immunoglobulins"/>
    <property type="match status" value="2"/>
</dbReference>
<feature type="domain" description="Pili assembly chaperone N-terminal" evidence="7">
    <location>
        <begin position="25"/>
        <end position="147"/>
    </location>
</feature>
<feature type="signal peptide" evidence="6">
    <location>
        <begin position="1"/>
        <end position="23"/>
    </location>
</feature>
<dbReference type="Pfam" id="PF02753">
    <property type="entry name" value="PapD_C"/>
    <property type="match status" value="1"/>
</dbReference>
<feature type="domain" description="Pili assembly chaperone C-terminal" evidence="8">
    <location>
        <begin position="177"/>
        <end position="238"/>
    </location>
</feature>
<keyword evidence="3 6" id="KW-0732">Signal</keyword>
<evidence type="ECO:0000256" key="1">
    <source>
        <dbReference type="ARBA" id="ARBA00004418"/>
    </source>
</evidence>
<keyword evidence="4" id="KW-0574">Periplasm</keyword>